<evidence type="ECO:0000313" key="3">
    <source>
        <dbReference type="EMBL" id="MFD0684676.1"/>
    </source>
</evidence>
<comment type="caution">
    <text evidence="3">The sequence shown here is derived from an EMBL/GenBank/DDBJ whole genome shotgun (WGS) entry which is preliminary data.</text>
</comment>
<keyword evidence="4" id="KW-1185">Reference proteome</keyword>
<reference evidence="4" key="1">
    <citation type="journal article" date="2019" name="Int. J. Syst. Evol. Microbiol.">
        <title>The Global Catalogue of Microorganisms (GCM) 10K type strain sequencing project: providing services to taxonomists for standard genome sequencing and annotation.</title>
        <authorList>
            <consortium name="The Broad Institute Genomics Platform"/>
            <consortium name="The Broad Institute Genome Sequencing Center for Infectious Disease"/>
            <person name="Wu L."/>
            <person name="Ma J."/>
        </authorList>
    </citation>
    <scope>NUCLEOTIDE SEQUENCE [LARGE SCALE GENOMIC DNA]</scope>
    <source>
        <strain evidence="4">JCM 9371</strain>
    </source>
</reference>
<dbReference type="InterPro" id="IPR029058">
    <property type="entry name" value="AB_hydrolase_fold"/>
</dbReference>
<evidence type="ECO:0000313" key="4">
    <source>
        <dbReference type="Proteomes" id="UP001597063"/>
    </source>
</evidence>
<organism evidence="3 4">
    <name type="scientific">Actinomadura fibrosa</name>
    <dbReference type="NCBI Taxonomy" id="111802"/>
    <lineage>
        <taxon>Bacteria</taxon>
        <taxon>Bacillati</taxon>
        <taxon>Actinomycetota</taxon>
        <taxon>Actinomycetes</taxon>
        <taxon>Streptosporangiales</taxon>
        <taxon>Thermomonosporaceae</taxon>
        <taxon>Actinomadura</taxon>
    </lineage>
</organism>
<evidence type="ECO:0000259" key="2">
    <source>
        <dbReference type="Pfam" id="PF12697"/>
    </source>
</evidence>
<sequence length="269" mass="29083">MSEQTRYLDLPDGRLAYDDEGAGPLVVCLPSMLDLRSQFRFLRPLLLKAGYRVVTVDQRGMGDSDAAWPEYGSTPLGRDLVALLRHLDAGPALVYGCSNGAAAGVWAAAEAPELIGGLVLSAPFVRDGEAGFAQRLTMALFRVPGLARPLYLGYYPKWEPKPPADFAEHKALLAASLKRPGRSKVIAEYMSMSHAEAEARLDRVTAPALVIMGTADVDWPDPAAEAAWVAGRLDAEVVLLEGAGHHPHVEFPERIAEAVERFQRSLGQA</sequence>
<dbReference type="InterPro" id="IPR000073">
    <property type="entry name" value="AB_hydrolase_1"/>
</dbReference>
<dbReference type="EMBL" id="JBHTGP010000004">
    <property type="protein sequence ID" value="MFD0684676.1"/>
    <property type="molecule type" value="Genomic_DNA"/>
</dbReference>
<protein>
    <submittedName>
        <fullName evidence="3">Alpha/beta fold hydrolase</fullName>
    </submittedName>
</protein>
<dbReference type="SUPFAM" id="SSF53474">
    <property type="entry name" value="alpha/beta-Hydrolases"/>
    <property type="match status" value="1"/>
</dbReference>
<keyword evidence="1 3" id="KW-0378">Hydrolase</keyword>
<dbReference type="PANTHER" id="PTHR43329">
    <property type="entry name" value="EPOXIDE HYDROLASE"/>
    <property type="match status" value="1"/>
</dbReference>
<dbReference type="InterPro" id="IPR000639">
    <property type="entry name" value="Epox_hydrolase-like"/>
</dbReference>
<dbReference type="Gene3D" id="3.40.50.1820">
    <property type="entry name" value="alpha/beta hydrolase"/>
    <property type="match status" value="1"/>
</dbReference>
<proteinExistence type="predicted"/>
<dbReference type="RefSeq" id="WP_165502927.1">
    <property type="nucleotide sequence ID" value="NZ_CAACUY010000062.1"/>
</dbReference>
<dbReference type="PRINTS" id="PR00412">
    <property type="entry name" value="EPOXHYDRLASE"/>
</dbReference>
<name>A0ABW2XEN5_9ACTN</name>
<evidence type="ECO:0000256" key="1">
    <source>
        <dbReference type="ARBA" id="ARBA00022801"/>
    </source>
</evidence>
<dbReference type="GO" id="GO:0016787">
    <property type="term" value="F:hydrolase activity"/>
    <property type="evidence" value="ECO:0007669"/>
    <property type="project" value="UniProtKB-KW"/>
</dbReference>
<accession>A0ABW2XEN5</accession>
<gene>
    <name evidence="3" type="ORF">ACFQZM_09230</name>
</gene>
<dbReference type="Proteomes" id="UP001597063">
    <property type="component" value="Unassembled WGS sequence"/>
</dbReference>
<feature type="domain" description="AB hydrolase-1" evidence="2">
    <location>
        <begin position="36"/>
        <end position="258"/>
    </location>
</feature>
<dbReference type="Pfam" id="PF12697">
    <property type="entry name" value="Abhydrolase_6"/>
    <property type="match status" value="1"/>
</dbReference>